<evidence type="ECO:0000256" key="1">
    <source>
        <dbReference type="SAM" id="MobiDB-lite"/>
    </source>
</evidence>
<accession>A0AAD9A7V1</accession>
<feature type="compositionally biased region" description="Basic residues" evidence="1">
    <location>
        <begin position="64"/>
        <end position="80"/>
    </location>
</feature>
<keyword evidence="3" id="KW-1185">Reference proteome</keyword>
<feature type="region of interest" description="Disordered" evidence="1">
    <location>
        <begin position="1"/>
        <end position="221"/>
    </location>
</feature>
<protein>
    <submittedName>
        <fullName evidence="2">Uncharacterized protein</fullName>
    </submittedName>
</protein>
<feature type="compositionally biased region" description="Low complexity" evidence="1">
    <location>
        <begin position="47"/>
        <end position="59"/>
    </location>
</feature>
<evidence type="ECO:0000313" key="3">
    <source>
        <dbReference type="Proteomes" id="UP001243330"/>
    </source>
</evidence>
<dbReference type="AlphaFoldDB" id="A0AAD9A7V1"/>
<proteinExistence type="predicted"/>
<gene>
    <name evidence="2" type="ORF">CCHR01_14319</name>
</gene>
<name>A0AAD9A7V1_9PEZI</name>
<feature type="compositionally biased region" description="Basic and acidic residues" evidence="1">
    <location>
        <begin position="132"/>
        <end position="146"/>
    </location>
</feature>
<organism evidence="2 3">
    <name type="scientific">Colletotrichum chrysophilum</name>
    <dbReference type="NCBI Taxonomy" id="1836956"/>
    <lineage>
        <taxon>Eukaryota</taxon>
        <taxon>Fungi</taxon>
        <taxon>Dikarya</taxon>
        <taxon>Ascomycota</taxon>
        <taxon>Pezizomycotina</taxon>
        <taxon>Sordariomycetes</taxon>
        <taxon>Hypocreomycetidae</taxon>
        <taxon>Glomerellales</taxon>
        <taxon>Glomerellaceae</taxon>
        <taxon>Colletotrichum</taxon>
        <taxon>Colletotrichum gloeosporioides species complex</taxon>
    </lineage>
</organism>
<reference evidence="2" key="1">
    <citation type="submission" date="2023-01" db="EMBL/GenBank/DDBJ databases">
        <title>Colletotrichum chrysophilum M932 genome sequence.</title>
        <authorList>
            <person name="Baroncelli R."/>
        </authorList>
    </citation>
    <scope>NUCLEOTIDE SEQUENCE</scope>
    <source>
        <strain evidence="2">M932</strain>
    </source>
</reference>
<evidence type="ECO:0000313" key="2">
    <source>
        <dbReference type="EMBL" id="KAK1843056.1"/>
    </source>
</evidence>
<feature type="compositionally biased region" description="Basic and acidic residues" evidence="1">
    <location>
        <begin position="200"/>
        <end position="214"/>
    </location>
</feature>
<sequence>MKRGGGEWGGDVVGFSRCPGEQDPKRWGFKVDDPHRHASDRRKHVCTESASRSYAATTRSKSRDTRHRRSKSRDRSRRRGGRDECDAHHSRRGRQRTLIFRESEDYPRHEQQVPAYRHVTPARYGPSRSGGRHREGRQMREGDHRRGPMMRGALMDDDERRYYERRPQYSRAGSYERRSDQDELVGEIDDQTEDSYAIGERQKMVVSRRDDHGYRRGVRFK</sequence>
<feature type="compositionally biased region" description="Gly residues" evidence="1">
    <location>
        <begin position="1"/>
        <end position="12"/>
    </location>
</feature>
<dbReference type="EMBL" id="JAQOWY010000379">
    <property type="protein sequence ID" value="KAK1843056.1"/>
    <property type="molecule type" value="Genomic_DNA"/>
</dbReference>
<feature type="compositionally biased region" description="Basic and acidic residues" evidence="1">
    <location>
        <begin position="20"/>
        <end position="37"/>
    </location>
</feature>
<dbReference type="Proteomes" id="UP001243330">
    <property type="component" value="Unassembled WGS sequence"/>
</dbReference>
<feature type="compositionally biased region" description="Basic and acidic residues" evidence="1">
    <location>
        <begin position="99"/>
        <end position="111"/>
    </location>
</feature>
<feature type="compositionally biased region" description="Basic and acidic residues" evidence="1">
    <location>
        <begin position="158"/>
        <end position="167"/>
    </location>
</feature>
<comment type="caution">
    <text evidence="2">The sequence shown here is derived from an EMBL/GenBank/DDBJ whole genome shotgun (WGS) entry which is preliminary data.</text>
</comment>
<feature type="compositionally biased region" description="Acidic residues" evidence="1">
    <location>
        <begin position="182"/>
        <end position="193"/>
    </location>
</feature>